<evidence type="ECO:0000256" key="2">
    <source>
        <dbReference type="ARBA" id="ARBA00022723"/>
    </source>
</evidence>
<dbReference type="AlphaFoldDB" id="A0AA39GIF5"/>
<dbReference type="GO" id="GO:0005634">
    <property type="term" value="C:nucleus"/>
    <property type="evidence" value="ECO:0007669"/>
    <property type="project" value="UniProtKB-SubCell"/>
</dbReference>
<comment type="subcellular location">
    <subcellularLocation>
        <location evidence="1">Nucleus</location>
    </subcellularLocation>
</comment>
<evidence type="ECO:0000256" key="4">
    <source>
        <dbReference type="SAM" id="MobiDB-lite"/>
    </source>
</evidence>
<dbReference type="InterPro" id="IPR001138">
    <property type="entry name" value="Zn2Cys6_DnaBD"/>
</dbReference>
<feature type="compositionally biased region" description="Polar residues" evidence="4">
    <location>
        <begin position="90"/>
        <end position="103"/>
    </location>
</feature>
<dbReference type="GO" id="GO:0003677">
    <property type="term" value="F:DNA binding"/>
    <property type="evidence" value="ECO:0007669"/>
    <property type="project" value="InterPro"/>
</dbReference>
<dbReference type="CDD" id="cd00067">
    <property type="entry name" value="GAL4"/>
    <property type="match status" value="1"/>
</dbReference>
<evidence type="ECO:0000256" key="3">
    <source>
        <dbReference type="ARBA" id="ARBA00023242"/>
    </source>
</evidence>
<dbReference type="EMBL" id="JAPDFR010000004">
    <property type="protein sequence ID" value="KAK0387238.1"/>
    <property type="molecule type" value="Genomic_DNA"/>
</dbReference>
<name>A0AA39GIF5_SARSR</name>
<keyword evidence="7" id="KW-1185">Reference proteome</keyword>
<dbReference type="Gene3D" id="4.10.240.10">
    <property type="entry name" value="Zn(2)-C6 fungal-type DNA-binding domain"/>
    <property type="match status" value="1"/>
</dbReference>
<dbReference type="InterPro" id="IPR050613">
    <property type="entry name" value="Sec_Metabolite_Reg"/>
</dbReference>
<dbReference type="InterPro" id="IPR007219">
    <property type="entry name" value="XnlR_reg_dom"/>
</dbReference>
<keyword evidence="3" id="KW-0539">Nucleus</keyword>
<sequence length="669" mass="75032">MPSSASTTGDETAHAVRRSMPSYRSCQTCHRRKIRCDKREPCSTCSRANASCIYPSPDQRIKRPRKTTMAGVASRLSDLERLIPSMAPATGQSVHTGSVNPSRSSRKETDAASHAHEGCSVDAVSMENQQAFGNEILVQRGSRSQYFSEGFIARVIEKQQDIQSVLSTPQTDRTEHIGSLASKPIAIFPPAQSPRGSSALFPSSQVGLRLWNVYVERIDACTGSKVLHIPTDEVRVCAAIDNPTQTPAEDRAFCYAIFYAAILALRPAEARAILEEDIAVAQSRFKAGIEQSLAEAEILDHPTLTLLRALSIYLAALRQCSSGNSIWILDGLALRMAQSVGFHRNGERLKLSPFESEMRRRVWWHLLAFDSQTAKDHGIQRLSNMRSDANLPLNVNDADLYPEMEQLPQPRPGLTAMTFSLVGYHIVCTENRLEHIVASSTPSAPPDEALRLQVIAETRDHIEKWLQDCNPVVPRQRLAILASRLAIRKIDLSSRQQWLALHHRGCCDALTTEENLVNAVEMLEIVLEMRNDKILEPYAWLWKSHPEYDATMYLLWHLCTRTEGPNIDRAWQIVDRLPELEQDFESSGGSRRVILSTLMAKAEKIRSGERERPLESPCRQTDHLGAVVETQDESRAPAQDPDLDWGLFAEAFQLDSQLFPNDMNWETRP</sequence>
<evidence type="ECO:0000313" key="6">
    <source>
        <dbReference type="EMBL" id="KAK0387238.1"/>
    </source>
</evidence>
<feature type="region of interest" description="Disordered" evidence="4">
    <location>
        <begin position="1"/>
        <end position="22"/>
    </location>
</feature>
<comment type="caution">
    <text evidence="6">The sequence shown here is derived from an EMBL/GenBank/DDBJ whole genome shotgun (WGS) entry which is preliminary data.</text>
</comment>
<evidence type="ECO:0000259" key="5">
    <source>
        <dbReference type="PROSITE" id="PS50048"/>
    </source>
</evidence>
<accession>A0AA39GIF5</accession>
<feature type="domain" description="Zn(2)-C6 fungal-type" evidence="5">
    <location>
        <begin position="25"/>
        <end position="54"/>
    </location>
</feature>
<proteinExistence type="predicted"/>
<dbReference type="InterPro" id="IPR036864">
    <property type="entry name" value="Zn2-C6_fun-type_DNA-bd_sf"/>
</dbReference>
<feature type="compositionally biased region" description="Basic and acidic residues" evidence="4">
    <location>
        <begin position="105"/>
        <end position="116"/>
    </location>
</feature>
<gene>
    <name evidence="6" type="ORF">NLU13_5551</name>
</gene>
<dbReference type="PANTHER" id="PTHR31001:SF57">
    <property type="entry name" value="ZN(II)2CYS6 TRANSCRIPTION FACTOR (EUROFUNG)"/>
    <property type="match status" value="1"/>
</dbReference>
<dbReference type="SMART" id="SM00066">
    <property type="entry name" value="GAL4"/>
    <property type="match status" value="1"/>
</dbReference>
<dbReference type="Pfam" id="PF00172">
    <property type="entry name" value="Zn_clus"/>
    <property type="match status" value="1"/>
</dbReference>
<dbReference type="GO" id="GO:0006351">
    <property type="term" value="P:DNA-templated transcription"/>
    <property type="evidence" value="ECO:0007669"/>
    <property type="project" value="InterPro"/>
</dbReference>
<feature type="compositionally biased region" description="Polar residues" evidence="4">
    <location>
        <begin position="1"/>
        <end position="10"/>
    </location>
</feature>
<reference evidence="6" key="1">
    <citation type="submission" date="2022-10" db="EMBL/GenBank/DDBJ databases">
        <title>Determination and structural analysis of whole genome sequence of Sarocladium strictum F4-1.</title>
        <authorList>
            <person name="Hu L."/>
            <person name="Jiang Y."/>
        </authorList>
    </citation>
    <scope>NUCLEOTIDE SEQUENCE</scope>
    <source>
        <strain evidence="6">F4-1</strain>
    </source>
</reference>
<organism evidence="6 7">
    <name type="scientific">Sarocladium strictum</name>
    <name type="common">Black bundle disease fungus</name>
    <name type="synonym">Acremonium strictum</name>
    <dbReference type="NCBI Taxonomy" id="5046"/>
    <lineage>
        <taxon>Eukaryota</taxon>
        <taxon>Fungi</taxon>
        <taxon>Dikarya</taxon>
        <taxon>Ascomycota</taxon>
        <taxon>Pezizomycotina</taxon>
        <taxon>Sordariomycetes</taxon>
        <taxon>Hypocreomycetidae</taxon>
        <taxon>Hypocreales</taxon>
        <taxon>Sarocladiaceae</taxon>
        <taxon>Sarocladium</taxon>
    </lineage>
</organism>
<dbReference type="PROSITE" id="PS50048">
    <property type="entry name" value="ZN2_CY6_FUNGAL_2"/>
    <property type="match status" value="1"/>
</dbReference>
<dbReference type="CDD" id="cd12148">
    <property type="entry name" value="fungal_TF_MHR"/>
    <property type="match status" value="1"/>
</dbReference>
<evidence type="ECO:0000313" key="7">
    <source>
        <dbReference type="Proteomes" id="UP001175261"/>
    </source>
</evidence>
<dbReference type="SUPFAM" id="SSF57701">
    <property type="entry name" value="Zn2/Cys6 DNA-binding domain"/>
    <property type="match status" value="1"/>
</dbReference>
<dbReference type="PANTHER" id="PTHR31001">
    <property type="entry name" value="UNCHARACTERIZED TRANSCRIPTIONAL REGULATORY PROTEIN"/>
    <property type="match status" value="1"/>
</dbReference>
<dbReference type="Pfam" id="PF04082">
    <property type="entry name" value="Fungal_trans"/>
    <property type="match status" value="1"/>
</dbReference>
<protein>
    <recommendedName>
        <fullName evidence="5">Zn(2)-C6 fungal-type domain-containing protein</fullName>
    </recommendedName>
</protein>
<dbReference type="GO" id="GO:0008270">
    <property type="term" value="F:zinc ion binding"/>
    <property type="evidence" value="ECO:0007669"/>
    <property type="project" value="InterPro"/>
</dbReference>
<evidence type="ECO:0000256" key="1">
    <source>
        <dbReference type="ARBA" id="ARBA00004123"/>
    </source>
</evidence>
<dbReference type="SMART" id="SM00906">
    <property type="entry name" value="Fungal_trans"/>
    <property type="match status" value="1"/>
</dbReference>
<keyword evidence="2" id="KW-0479">Metal-binding</keyword>
<dbReference type="PROSITE" id="PS00463">
    <property type="entry name" value="ZN2_CY6_FUNGAL_1"/>
    <property type="match status" value="1"/>
</dbReference>
<dbReference type="Proteomes" id="UP001175261">
    <property type="component" value="Unassembled WGS sequence"/>
</dbReference>
<dbReference type="GO" id="GO:0000981">
    <property type="term" value="F:DNA-binding transcription factor activity, RNA polymerase II-specific"/>
    <property type="evidence" value="ECO:0007669"/>
    <property type="project" value="InterPro"/>
</dbReference>
<feature type="region of interest" description="Disordered" evidence="4">
    <location>
        <begin position="86"/>
        <end position="116"/>
    </location>
</feature>